<dbReference type="PROSITE" id="PS50181">
    <property type="entry name" value="FBOX"/>
    <property type="match status" value="1"/>
</dbReference>
<dbReference type="InParanoid" id="K2RE65"/>
<dbReference type="AlphaFoldDB" id="K2RE65"/>
<evidence type="ECO:0000313" key="4">
    <source>
        <dbReference type="Proteomes" id="UP000007129"/>
    </source>
</evidence>
<comment type="caution">
    <text evidence="3">The sequence shown here is derived from an EMBL/GenBank/DDBJ whole genome shotgun (WGS) entry which is preliminary data.</text>
</comment>
<dbReference type="SMART" id="SM00256">
    <property type="entry name" value="FBOX"/>
    <property type="match status" value="1"/>
</dbReference>
<accession>K2RE65</accession>
<dbReference type="GO" id="GO:0019005">
    <property type="term" value="C:SCF ubiquitin ligase complex"/>
    <property type="evidence" value="ECO:0007669"/>
    <property type="project" value="TreeGrafter"/>
</dbReference>
<dbReference type="SUPFAM" id="SSF81383">
    <property type="entry name" value="F-box domain"/>
    <property type="match status" value="1"/>
</dbReference>
<feature type="domain" description="F-box" evidence="2">
    <location>
        <begin position="36"/>
        <end position="82"/>
    </location>
</feature>
<evidence type="ECO:0000259" key="2">
    <source>
        <dbReference type="PROSITE" id="PS50181"/>
    </source>
</evidence>
<dbReference type="Pfam" id="PF12937">
    <property type="entry name" value="F-box-like"/>
    <property type="match status" value="1"/>
</dbReference>
<name>K2RE65_MACPH</name>
<sequence length="565" mass="62252">MRVAAGRPVPTMVKRRADNDDEQVLPPAKRGRNSSPDQLSRLSDELLLRILSYVPVTTLNVCQRVCRRFSAIASDHQLWKAAYYNRFVRPRASRLPGIKDANTPDHLHFSSKVSKWLDEANLVRRGKETNWKRQYKLRHNWSRGSCDVAEIPLSEAPPVPPVLVHLHDGTIYTADAIAGLRAWSTKKDRSLLASIPLEKNKERRQSAPTALAVDTDDGNSMTQRVVVGYEDGSFNIFCLARSTMNFARIYTHPASSNGMLSALSFAYPYLLTMTGMQLLSLYKFSSKPLEACTQEILDPPRLLYSLRSHTVWPPLSLSIRQSSQSIVASIAYSLPTYFSGWSVGIQEIHITSDGKLLDSRLASADHSGFRTLSSSRNLPPSPGGASDPGTPAESGPIRSKPSSLSYTHPYLLSSHPDNTLTFYMVTSTGSSLSISPGTRLWGHTSSVSGAHVGGRGKAVSVSSRGDELRVWELEGGMVSSASRRRNPSGKLSIRIRPEKRISSAADSTSFHHNADHISAGLGSPLERNLDEVAVTKGWIGFDEEQVIILRERNEGSQALVVYDFT</sequence>
<dbReference type="SUPFAM" id="SSF50998">
    <property type="entry name" value="Quinoprotein alcohol dehydrogenase-like"/>
    <property type="match status" value="1"/>
</dbReference>
<dbReference type="Gene3D" id="1.20.1280.50">
    <property type="match status" value="1"/>
</dbReference>
<evidence type="ECO:0000256" key="1">
    <source>
        <dbReference type="SAM" id="MobiDB-lite"/>
    </source>
</evidence>
<dbReference type="Pfam" id="PF25499">
    <property type="entry name" value="Beta-prop_pof12"/>
    <property type="match status" value="1"/>
</dbReference>
<dbReference type="PANTHER" id="PTHR12874:SF9">
    <property type="entry name" value="F-BOX ONLY PROTEIN 48"/>
    <property type="match status" value="1"/>
</dbReference>
<dbReference type="InterPro" id="IPR001810">
    <property type="entry name" value="F-box_dom"/>
</dbReference>
<dbReference type="PANTHER" id="PTHR12874">
    <property type="entry name" value="F-BOX ONLY PROTEIN 48-RELATED"/>
    <property type="match status" value="1"/>
</dbReference>
<dbReference type="InterPro" id="IPR036047">
    <property type="entry name" value="F-box-like_dom_sf"/>
</dbReference>
<dbReference type="GO" id="GO:0005737">
    <property type="term" value="C:cytoplasm"/>
    <property type="evidence" value="ECO:0007669"/>
    <property type="project" value="TreeGrafter"/>
</dbReference>
<dbReference type="EMBL" id="AHHD01000496">
    <property type="protein sequence ID" value="EKG11202.1"/>
    <property type="molecule type" value="Genomic_DNA"/>
</dbReference>
<proteinExistence type="predicted"/>
<dbReference type="HOGENOM" id="CLU_024462_1_0_1"/>
<evidence type="ECO:0000313" key="3">
    <source>
        <dbReference type="EMBL" id="EKG11202.1"/>
    </source>
</evidence>
<feature type="region of interest" description="Disordered" evidence="1">
    <location>
        <begin position="1"/>
        <end position="38"/>
    </location>
</feature>
<reference evidence="3 4" key="1">
    <citation type="journal article" date="2012" name="BMC Genomics">
        <title>Tools to kill: Genome of one of the most destructive plant pathogenic fungi Macrophomina phaseolina.</title>
        <authorList>
            <person name="Islam M.S."/>
            <person name="Haque M.S."/>
            <person name="Islam M.M."/>
            <person name="Emdad E.M."/>
            <person name="Halim A."/>
            <person name="Hossen Q.M.M."/>
            <person name="Hossain M.Z."/>
            <person name="Ahmed B."/>
            <person name="Rahim S."/>
            <person name="Rahman M.S."/>
            <person name="Alam M.M."/>
            <person name="Hou S."/>
            <person name="Wan X."/>
            <person name="Saito J.A."/>
            <person name="Alam M."/>
        </authorList>
    </citation>
    <scope>NUCLEOTIDE SEQUENCE [LARGE SCALE GENOMIC DNA]</scope>
    <source>
        <strain evidence="3 4">MS6</strain>
    </source>
</reference>
<dbReference type="GO" id="GO:0031146">
    <property type="term" value="P:SCF-dependent proteasomal ubiquitin-dependent protein catabolic process"/>
    <property type="evidence" value="ECO:0007669"/>
    <property type="project" value="TreeGrafter"/>
</dbReference>
<dbReference type="eggNOG" id="ENOG502S32V">
    <property type="taxonomic scope" value="Eukaryota"/>
</dbReference>
<dbReference type="Proteomes" id="UP000007129">
    <property type="component" value="Unassembled WGS sequence"/>
</dbReference>
<organism evidence="3 4">
    <name type="scientific">Macrophomina phaseolina (strain MS6)</name>
    <name type="common">Charcoal rot fungus</name>
    <dbReference type="NCBI Taxonomy" id="1126212"/>
    <lineage>
        <taxon>Eukaryota</taxon>
        <taxon>Fungi</taxon>
        <taxon>Dikarya</taxon>
        <taxon>Ascomycota</taxon>
        <taxon>Pezizomycotina</taxon>
        <taxon>Dothideomycetes</taxon>
        <taxon>Dothideomycetes incertae sedis</taxon>
        <taxon>Botryosphaeriales</taxon>
        <taxon>Botryosphaeriaceae</taxon>
        <taxon>Macrophomina</taxon>
    </lineage>
</organism>
<dbReference type="OrthoDB" id="3219396at2759"/>
<dbReference type="STRING" id="1126212.K2RE65"/>
<protein>
    <submittedName>
        <fullName evidence="3">F-box domain cyclin-like protein</fullName>
    </submittedName>
</protein>
<feature type="region of interest" description="Disordered" evidence="1">
    <location>
        <begin position="370"/>
        <end position="402"/>
    </location>
</feature>
<dbReference type="InterPro" id="IPR011047">
    <property type="entry name" value="Quinoprotein_ADH-like_sf"/>
</dbReference>
<gene>
    <name evidence="3" type="ORF">MPH_11673</name>
</gene>
<dbReference type="VEuPathDB" id="FungiDB:MPH_11673"/>